<evidence type="ECO:0000256" key="1">
    <source>
        <dbReference type="ARBA" id="ARBA00006821"/>
    </source>
</evidence>
<dbReference type="CDD" id="cd10792">
    <property type="entry name" value="GH57N_AmyC_like"/>
    <property type="match status" value="1"/>
</dbReference>
<dbReference type="GO" id="GO:0003844">
    <property type="term" value="F:1,4-alpha-glucan branching enzyme activity"/>
    <property type="evidence" value="ECO:0007669"/>
    <property type="project" value="InterPro"/>
</dbReference>
<feature type="domain" description="Glycoside hydrolase family 57 N-terminal" evidence="6">
    <location>
        <begin position="9"/>
        <end position="312"/>
    </location>
</feature>
<dbReference type="Proteomes" id="UP000196368">
    <property type="component" value="Unassembled WGS sequence"/>
</dbReference>
<feature type="active site" description="Proton donor" evidence="3">
    <location>
        <position position="354"/>
    </location>
</feature>
<dbReference type="InterPro" id="IPR011330">
    <property type="entry name" value="Glyco_hydro/deAcase_b/a-brl"/>
</dbReference>
<feature type="active site" description="Nucleophile" evidence="3">
    <location>
        <position position="190"/>
    </location>
</feature>
<dbReference type="InterPro" id="IPR004300">
    <property type="entry name" value="Glyco_hydro_57_N"/>
</dbReference>
<dbReference type="SUPFAM" id="SSF88688">
    <property type="entry name" value="Families 57/38 glycoside transferase middle domain"/>
    <property type="match status" value="1"/>
</dbReference>
<dbReference type="Gene3D" id="1.20.1430.10">
    <property type="entry name" value="Families 57/38 glycoside transferase, middle domain"/>
    <property type="match status" value="1"/>
</dbReference>
<dbReference type="PANTHER" id="PTHR41695:SF1">
    <property type="entry name" value="1,4-ALPHA-GLUCAN BRANCHING ENZYME TK1436"/>
    <property type="match status" value="1"/>
</dbReference>
<feature type="domain" description="Glycoside hydrolase family 57 N-terminal" evidence="6">
    <location>
        <begin position="333"/>
        <end position="401"/>
    </location>
</feature>
<dbReference type="SUPFAM" id="SSF88713">
    <property type="entry name" value="Glycoside hydrolase/deacetylase"/>
    <property type="match status" value="1"/>
</dbReference>
<keyword evidence="2 5" id="KW-0119">Carbohydrate metabolism</keyword>
<dbReference type="InterPro" id="IPR015293">
    <property type="entry name" value="BE_C"/>
</dbReference>
<accession>A0A1Y4DBG7</accession>
<evidence type="ECO:0000256" key="5">
    <source>
        <dbReference type="RuleBase" id="RU361196"/>
    </source>
</evidence>
<dbReference type="OrthoDB" id="9803279at2"/>
<keyword evidence="9" id="KW-1185">Reference proteome</keyword>
<dbReference type="Pfam" id="PF03065">
    <property type="entry name" value="Glyco_hydro_57"/>
    <property type="match status" value="2"/>
</dbReference>
<feature type="domain" description="1,4-alpha-glucan branching enzyme C-terminal" evidence="7">
    <location>
        <begin position="428"/>
        <end position="528"/>
    </location>
</feature>
<protein>
    <submittedName>
        <fullName evidence="8">Glycoside hydrolase</fullName>
    </submittedName>
</protein>
<evidence type="ECO:0000313" key="9">
    <source>
        <dbReference type="Proteomes" id="UP000196368"/>
    </source>
</evidence>
<feature type="binding site" evidence="4">
    <location>
        <position position="260"/>
    </location>
    <ligand>
        <name>substrate</name>
    </ligand>
</feature>
<dbReference type="GO" id="GO:0030979">
    <property type="term" value="P:alpha-glucan biosynthetic process"/>
    <property type="evidence" value="ECO:0007669"/>
    <property type="project" value="InterPro"/>
</dbReference>
<dbReference type="RefSeq" id="WP_087289072.1">
    <property type="nucleotide sequence ID" value="NZ_NFJD01000004.1"/>
</dbReference>
<evidence type="ECO:0000259" key="7">
    <source>
        <dbReference type="Pfam" id="PF09210"/>
    </source>
</evidence>
<name>A0A1Y4DBG7_9BACT</name>
<keyword evidence="8" id="KW-0378">Hydrolase</keyword>
<comment type="caution">
    <text evidence="8">The sequence shown here is derived from an EMBL/GenBank/DDBJ whole genome shotgun (WGS) entry which is preliminary data.</text>
</comment>
<evidence type="ECO:0000256" key="4">
    <source>
        <dbReference type="PIRSR" id="PIRSR640042-2"/>
    </source>
</evidence>
<evidence type="ECO:0000259" key="6">
    <source>
        <dbReference type="Pfam" id="PF03065"/>
    </source>
</evidence>
<proteinExistence type="inferred from homology"/>
<sequence length="540" mass="63753">MGEEKGYLALVLHAHLPFIKHPEYPDFLEEDWFYEAMVETYIPLLNVFENLTEEGTDFRLTMSLTPPLCNMMEDPLLISRFRHYLNQRVELSQKELNRTQGTEFEGVARMYFNKFRRYQDLFENRYHGHVLEGFKKFQDMGKLEIITCCATHGYLPLMVHKESVNAQIKVAANDYRSRFGRSPRGIWLAECAYNPGDDKFLRDEGIRFFFTESHGLLHGTPRPKYGIYAPVYCPQTGVAAFARDMESAQQVWSAESGYPGDPRYREFYRDLGYDLDYDYIKPYLHSDGVRRNIGMKYHKITGKVALNQKQAYNPHEAREVAAMHAGNFMFNRQKQIEYLSTLLDRKPLVVSMYDAELYGHWWYEGIDFLEYLFKKIYYDQKDIKLVTPSEYLEMYPENQVVQPSMSSWGDKGYHDVWLNSGNDWIYRHLIKTSERMMELANKFPHADGLLRRALNQLARELMLMQSSDWAFLMTTGTAKEYSTKRTKDHVKRFNELYEQIQGNRIDEGFVYDLEQKDSIFQQMDYNVYSSAAKEAVLRKY</sequence>
<dbReference type="GO" id="GO:0016787">
    <property type="term" value="F:hydrolase activity"/>
    <property type="evidence" value="ECO:0007669"/>
    <property type="project" value="UniProtKB-KW"/>
</dbReference>
<evidence type="ECO:0000256" key="2">
    <source>
        <dbReference type="ARBA" id="ARBA00023277"/>
    </source>
</evidence>
<dbReference type="Gene3D" id="3.20.110.10">
    <property type="entry name" value="Glycoside hydrolase 38, N terminal domain"/>
    <property type="match status" value="1"/>
</dbReference>
<dbReference type="EMBL" id="NFJD01000004">
    <property type="protein sequence ID" value="OUO56215.1"/>
    <property type="molecule type" value="Genomic_DNA"/>
</dbReference>
<dbReference type="Pfam" id="PF09210">
    <property type="entry name" value="BE_C"/>
    <property type="match status" value="1"/>
</dbReference>
<reference evidence="9" key="1">
    <citation type="submission" date="2017-04" db="EMBL/GenBank/DDBJ databases">
        <title>Function of individual gut microbiota members based on whole genome sequencing of pure cultures obtained from chicken caecum.</title>
        <authorList>
            <person name="Medvecky M."/>
            <person name="Cejkova D."/>
            <person name="Polansky O."/>
            <person name="Karasova D."/>
            <person name="Kubasova T."/>
            <person name="Cizek A."/>
            <person name="Rychlik I."/>
        </authorList>
    </citation>
    <scope>NUCLEOTIDE SEQUENCE [LARGE SCALE GENOMIC DNA]</scope>
    <source>
        <strain evidence="9">An273</strain>
    </source>
</reference>
<dbReference type="InterPro" id="IPR028995">
    <property type="entry name" value="Glyco_hydro_57/38_cen_sf"/>
</dbReference>
<feature type="binding site" evidence="4">
    <location>
        <position position="243"/>
    </location>
    <ligand>
        <name>substrate</name>
    </ligand>
</feature>
<dbReference type="InterPro" id="IPR037090">
    <property type="entry name" value="57_glycoside_trans_central"/>
</dbReference>
<dbReference type="AlphaFoldDB" id="A0A1Y4DBG7"/>
<comment type="similarity">
    <text evidence="1 5">Belongs to the glycosyl hydrolase 57 family.</text>
</comment>
<dbReference type="GO" id="GO:0005576">
    <property type="term" value="C:extracellular region"/>
    <property type="evidence" value="ECO:0007669"/>
    <property type="project" value="TreeGrafter"/>
</dbReference>
<feature type="binding site" evidence="4">
    <location>
        <position position="408"/>
    </location>
    <ligand>
        <name>substrate</name>
    </ligand>
</feature>
<organism evidence="8 9">
    <name type="scientific">Candidatus Avelusimicrobium gallicola</name>
    <dbReference type="NCBI Taxonomy" id="2562704"/>
    <lineage>
        <taxon>Bacteria</taxon>
        <taxon>Pseudomonadati</taxon>
        <taxon>Elusimicrobiota</taxon>
        <taxon>Elusimicrobia</taxon>
        <taxon>Elusimicrobiales</taxon>
        <taxon>Elusimicrobiaceae</taxon>
        <taxon>Candidatus Avelusimicrobium</taxon>
    </lineage>
</organism>
<feature type="binding site" evidence="4">
    <location>
        <position position="468"/>
    </location>
    <ligand>
        <name>substrate</name>
    </ligand>
</feature>
<dbReference type="PANTHER" id="PTHR41695">
    <property type="entry name" value="1,4-ALPHA-GLUCAN BRANCHING ENZYME RV3031-RELATED"/>
    <property type="match status" value="1"/>
</dbReference>
<gene>
    <name evidence="8" type="ORF">B5F75_06245</name>
</gene>
<dbReference type="InterPro" id="IPR027291">
    <property type="entry name" value="Glyco_hydro_38_N_sf"/>
</dbReference>
<evidence type="ECO:0000313" key="8">
    <source>
        <dbReference type="EMBL" id="OUO56215.1"/>
    </source>
</evidence>
<dbReference type="InterPro" id="IPR040042">
    <property type="entry name" value="Branching_enz_MT3115-like"/>
</dbReference>
<evidence type="ECO:0000256" key="3">
    <source>
        <dbReference type="PIRSR" id="PIRSR640042-1"/>
    </source>
</evidence>